<dbReference type="RefSeq" id="WP_089337119.1">
    <property type="nucleotide sequence ID" value="NZ_FZNO01000014.1"/>
</dbReference>
<dbReference type="InterPro" id="IPR036388">
    <property type="entry name" value="WH-like_DNA-bd_sf"/>
</dbReference>
<keyword evidence="8" id="KW-1185">Reference proteome</keyword>
<dbReference type="FunFam" id="1.10.10.10:FF:000001">
    <property type="entry name" value="LysR family transcriptional regulator"/>
    <property type="match status" value="1"/>
</dbReference>
<feature type="region of interest" description="Disordered" evidence="5">
    <location>
        <begin position="309"/>
        <end position="329"/>
    </location>
</feature>
<evidence type="ECO:0000256" key="3">
    <source>
        <dbReference type="ARBA" id="ARBA00023125"/>
    </source>
</evidence>
<dbReference type="Gene3D" id="3.40.190.10">
    <property type="entry name" value="Periplasmic binding protein-like II"/>
    <property type="match status" value="2"/>
</dbReference>
<sequence length="329" mass="35299">MSKAEGAPAFTMNQLAAFIAVAEAGTISAAAERLHVSPSALSAAVTELERSLQSELLRRRKAKGVSLTPTGEAVLPRAKFLLHQASELEADARGEERGVSGVVRIGCYPSLAPTALPALISDFTQTHPDARLEVHENTQDQLGKGLETGELDLAIMYDLDLDPTRQSAALAHLPPRVVLPGDHRLAGSEGPVDLAHLRDDPMVLLDAPPSSAHAYSCCAQAGFTPRVIYRARTYETARSFVGRGFGWTLLLQRPSANVTYEGRPVVVKDISSPVLAPVAVAVVWHPDSLLSRASRTFITHAVRMARNGSLGLPRQNRGTRPESSAFPTR</sequence>
<feature type="compositionally biased region" description="Polar residues" evidence="5">
    <location>
        <begin position="316"/>
        <end position="329"/>
    </location>
</feature>
<dbReference type="InterPro" id="IPR036390">
    <property type="entry name" value="WH_DNA-bd_sf"/>
</dbReference>
<evidence type="ECO:0000256" key="1">
    <source>
        <dbReference type="ARBA" id="ARBA00009437"/>
    </source>
</evidence>
<dbReference type="PROSITE" id="PS50931">
    <property type="entry name" value="HTH_LYSR"/>
    <property type="match status" value="1"/>
</dbReference>
<dbReference type="OrthoDB" id="9789529at2"/>
<evidence type="ECO:0000256" key="5">
    <source>
        <dbReference type="SAM" id="MobiDB-lite"/>
    </source>
</evidence>
<dbReference type="Pfam" id="PF00126">
    <property type="entry name" value="HTH_1"/>
    <property type="match status" value="1"/>
</dbReference>
<dbReference type="AlphaFoldDB" id="A0A238XMC2"/>
<dbReference type="InterPro" id="IPR000847">
    <property type="entry name" value="LysR_HTH_N"/>
</dbReference>
<evidence type="ECO:0000256" key="4">
    <source>
        <dbReference type="ARBA" id="ARBA00023163"/>
    </source>
</evidence>
<dbReference type="SUPFAM" id="SSF46785">
    <property type="entry name" value="Winged helix' DNA-binding domain"/>
    <property type="match status" value="1"/>
</dbReference>
<evidence type="ECO:0000313" key="8">
    <source>
        <dbReference type="Proteomes" id="UP000198403"/>
    </source>
</evidence>
<keyword evidence="2" id="KW-0805">Transcription regulation</keyword>
<evidence type="ECO:0000256" key="2">
    <source>
        <dbReference type="ARBA" id="ARBA00023015"/>
    </source>
</evidence>
<gene>
    <name evidence="7" type="ORF">SAMN06272737_11464</name>
</gene>
<protein>
    <submittedName>
        <fullName evidence="7">DNA-binding transcriptional regulator, LysR family</fullName>
    </submittedName>
</protein>
<feature type="domain" description="HTH lysR-type" evidence="6">
    <location>
        <begin position="10"/>
        <end position="68"/>
    </location>
</feature>
<dbReference type="SUPFAM" id="SSF53850">
    <property type="entry name" value="Periplasmic binding protein-like II"/>
    <property type="match status" value="1"/>
</dbReference>
<dbReference type="GO" id="GO:0032993">
    <property type="term" value="C:protein-DNA complex"/>
    <property type="evidence" value="ECO:0007669"/>
    <property type="project" value="TreeGrafter"/>
</dbReference>
<dbReference type="GO" id="GO:0003677">
    <property type="term" value="F:DNA binding"/>
    <property type="evidence" value="ECO:0007669"/>
    <property type="project" value="UniProtKB-KW"/>
</dbReference>
<accession>A0A238XMC2</accession>
<dbReference type="PANTHER" id="PTHR30346">
    <property type="entry name" value="TRANSCRIPTIONAL DUAL REGULATOR HCAR-RELATED"/>
    <property type="match status" value="1"/>
</dbReference>
<dbReference type="Proteomes" id="UP000198403">
    <property type="component" value="Unassembled WGS sequence"/>
</dbReference>
<organism evidence="7 8">
    <name type="scientific">Blastococcus mobilis</name>
    <dbReference type="NCBI Taxonomy" id="1938746"/>
    <lineage>
        <taxon>Bacteria</taxon>
        <taxon>Bacillati</taxon>
        <taxon>Actinomycetota</taxon>
        <taxon>Actinomycetes</taxon>
        <taxon>Geodermatophilales</taxon>
        <taxon>Geodermatophilaceae</taxon>
        <taxon>Blastococcus</taxon>
    </lineage>
</organism>
<dbReference type="Pfam" id="PF03466">
    <property type="entry name" value="LysR_substrate"/>
    <property type="match status" value="1"/>
</dbReference>
<dbReference type="EMBL" id="FZNO01000014">
    <property type="protein sequence ID" value="SNR59119.1"/>
    <property type="molecule type" value="Genomic_DNA"/>
</dbReference>
<dbReference type="GO" id="GO:0003700">
    <property type="term" value="F:DNA-binding transcription factor activity"/>
    <property type="evidence" value="ECO:0007669"/>
    <property type="project" value="InterPro"/>
</dbReference>
<name>A0A238XMC2_9ACTN</name>
<reference evidence="7 8" key="1">
    <citation type="submission" date="2017-06" db="EMBL/GenBank/DDBJ databases">
        <authorList>
            <person name="Kim H.J."/>
            <person name="Triplett B.A."/>
        </authorList>
    </citation>
    <scope>NUCLEOTIDE SEQUENCE [LARGE SCALE GENOMIC DNA]</scope>
    <source>
        <strain evidence="7 8">DSM 44272</strain>
    </source>
</reference>
<keyword evidence="3 7" id="KW-0238">DNA-binding</keyword>
<evidence type="ECO:0000259" key="6">
    <source>
        <dbReference type="PROSITE" id="PS50931"/>
    </source>
</evidence>
<proteinExistence type="inferred from homology"/>
<dbReference type="Gene3D" id="1.10.10.10">
    <property type="entry name" value="Winged helix-like DNA-binding domain superfamily/Winged helix DNA-binding domain"/>
    <property type="match status" value="1"/>
</dbReference>
<comment type="similarity">
    <text evidence="1">Belongs to the LysR transcriptional regulatory family.</text>
</comment>
<dbReference type="PANTHER" id="PTHR30346:SF0">
    <property type="entry name" value="HCA OPERON TRANSCRIPTIONAL ACTIVATOR HCAR"/>
    <property type="match status" value="1"/>
</dbReference>
<dbReference type="InterPro" id="IPR005119">
    <property type="entry name" value="LysR_subst-bd"/>
</dbReference>
<keyword evidence="4" id="KW-0804">Transcription</keyword>
<evidence type="ECO:0000313" key="7">
    <source>
        <dbReference type="EMBL" id="SNR59119.1"/>
    </source>
</evidence>